<evidence type="ECO:0000313" key="1">
    <source>
        <dbReference type="EMBL" id="PJG52187.1"/>
    </source>
</evidence>
<comment type="caution">
    <text evidence="1">The sequence shown here is derived from an EMBL/GenBank/DDBJ whole genome shotgun (WGS) entry which is preliminary data.</text>
</comment>
<sequence length="272" mass="29498">MSALGYVEGKTIIYDYRHADNDESRLASLAAELVATKPAIMMAFGGDIAPYVRDAAKNFPIVFSVSADPVKLGLVASLSRPQRNATGVTFLHDELGSKRLQLLKEAVPRLSHVAFLWNPNHLDNELDDTQRAARSLGIKLLSLPVRTVDELSPALDQATAAQADSVYVVTSTLMVNLMPRIVGYAEQRRLPLIGGWGAWASAGGLMSYGPDVNVMVRRTATYVDKILKGAQPSDLPVEQPTKFLLTISMRAAKALNLVIPESFLIGADQVID</sequence>
<gene>
    <name evidence="1" type="ORF">CVM73_27015</name>
</gene>
<proteinExistence type="predicted"/>
<protein>
    <submittedName>
        <fullName evidence="1">ABC transporter substrate-binding protein</fullName>
    </submittedName>
</protein>
<dbReference type="PANTHER" id="PTHR35271">
    <property type="entry name" value="ABC TRANSPORTER, SUBSTRATE-BINDING LIPOPROTEIN-RELATED"/>
    <property type="match status" value="1"/>
</dbReference>
<dbReference type="AlphaFoldDB" id="A0A2M8R2Z3"/>
<name>A0A2M8R2Z3_9BRAD</name>
<evidence type="ECO:0000313" key="2">
    <source>
        <dbReference type="Proteomes" id="UP000231194"/>
    </source>
</evidence>
<dbReference type="InterPro" id="IPR007487">
    <property type="entry name" value="ABC_transpt-TYRBP-like"/>
</dbReference>
<dbReference type="CDD" id="cd06325">
    <property type="entry name" value="PBP1_ABC_unchar_transporter"/>
    <property type="match status" value="1"/>
</dbReference>
<organism evidence="1 2">
    <name type="scientific">Bradyrhizobium forestalis</name>
    <dbReference type="NCBI Taxonomy" id="1419263"/>
    <lineage>
        <taxon>Bacteria</taxon>
        <taxon>Pseudomonadati</taxon>
        <taxon>Pseudomonadota</taxon>
        <taxon>Alphaproteobacteria</taxon>
        <taxon>Hyphomicrobiales</taxon>
        <taxon>Nitrobacteraceae</taxon>
        <taxon>Bradyrhizobium</taxon>
    </lineage>
</organism>
<reference evidence="1 2" key="1">
    <citation type="submission" date="2017-11" db="EMBL/GenBank/DDBJ databases">
        <title>Bradyrhizobium forestalis sp. nov., an efficient nitrogen-fixing bacterium isolated from nodules of forest legume species in the Amazon.</title>
        <authorList>
            <person name="Costa E.M."/>
            <person name="Guimaraes A."/>
            <person name="Carvalho T.S."/>
            <person name="Rodrigues T.L."/>
            <person name="Ribeiro P.R.A."/>
            <person name="Lebbe L."/>
            <person name="Willems A."/>
            <person name="Moreira F.M.S."/>
        </authorList>
    </citation>
    <scope>NUCLEOTIDE SEQUENCE [LARGE SCALE GENOMIC DNA]</scope>
    <source>
        <strain evidence="1 2">INPA54B</strain>
    </source>
</reference>
<dbReference type="Pfam" id="PF04392">
    <property type="entry name" value="ABC_sub_bind"/>
    <property type="match status" value="1"/>
</dbReference>
<dbReference type="Proteomes" id="UP000231194">
    <property type="component" value="Unassembled WGS sequence"/>
</dbReference>
<dbReference type="EMBL" id="PGVG01000027">
    <property type="protein sequence ID" value="PJG52187.1"/>
    <property type="molecule type" value="Genomic_DNA"/>
</dbReference>
<dbReference type="PANTHER" id="PTHR35271:SF1">
    <property type="entry name" value="ABC TRANSPORTER, SUBSTRATE-BINDING LIPOPROTEIN"/>
    <property type="match status" value="1"/>
</dbReference>
<dbReference type="Gene3D" id="3.40.50.2300">
    <property type="match status" value="2"/>
</dbReference>
<accession>A0A2M8R2Z3</accession>
<keyword evidence="2" id="KW-1185">Reference proteome</keyword>